<accession>A0ABQ4GJ39</accession>
<evidence type="ECO:0000259" key="7">
    <source>
        <dbReference type="PROSITE" id="PS51898"/>
    </source>
</evidence>
<dbReference type="PROSITE" id="PS51898">
    <property type="entry name" value="TYR_RECOMBINASE"/>
    <property type="match status" value="1"/>
</dbReference>
<reference evidence="9 10" key="1">
    <citation type="submission" date="2021-01" db="EMBL/GenBank/DDBJ databases">
        <title>Whole genome shotgun sequence of Microbispora siamensis NBRC 104113.</title>
        <authorList>
            <person name="Komaki H."/>
            <person name="Tamura T."/>
        </authorList>
    </citation>
    <scope>NUCLEOTIDE SEQUENCE [LARGE SCALE GENOMIC DNA]</scope>
    <source>
        <strain evidence="9 10">NBRC 104113</strain>
    </source>
</reference>
<comment type="caution">
    <text evidence="9">The sequence shown here is derived from an EMBL/GenBank/DDBJ whole genome shotgun (WGS) entry which is preliminary data.</text>
</comment>
<dbReference type="InterPro" id="IPR028259">
    <property type="entry name" value="AP2-like_int_N"/>
</dbReference>
<dbReference type="InterPro" id="IPR010998">
    <property type="entry name" value="Integrase_recombinase_N"/>
</dbReference>
<comment type="similarity">
    <text evidence="1">Belongs to the 'phage' integrase family.</text>
</comment>
<dbReference type="Pfam" id="PF14657">
    <property type="entry name" value="Arm-DNA-bind_4"/>
    <property type="match status" value="1"/>
</dbReference>
<evidence type="ECO:0000256" key="5">
    <source>
        <dbReference type="PROSITE-ProRule" id="PRU01248"/>
    </source>
</evidence>
<proteinExistence type="inferred from homology"/>
<sequence length="421" mass="46501">MTARRSRGDGGLHWDEQRQRWIASVTVGYSPAGKRIVRKASGKTKTEAKEKLKEILRDLDDGLSVGPANYTVADAVQDWLRYGLHGRDEATVRTCTYLADKHVIPALGARKLRELSAEDVDRWLADKAKTLSTRTLRDIRSVLKRAVDRAQARDKVKRNVVLLSEVPKGKEGRPSKSLTFDQAAAILDAAEGTTMHAYIVLSLLLGARTEELRALTWSRVDLDGKPDATPRVPPSIMVWHSVRTGGDTKTRKSRRTLALPKRCVEALRLHREKQEKTRQRAGAKWQDLDLVFAGGTALNAGNVRRAFRTVLKKTDCEPRRLDASGDAAQLRLAAVRQRYAAGEHLPARGARHDDRDRDRLPQAAPPGPAGRRAGDGRSLPRPGTVVTQLVTRKIRRGHPRGGGWPLSCVGDTGIEPVTSSV</sequence>
<evidence type="ECO:0000256" key="3">
    <source>
        <dbReference type="ARBA" id="ARBA00023125"/>
    </source>
</evidence>
<dbReference type="PROSITE" id="PS51900">
    <property type="entry name" value="CB"/>
    <property type="match status" value="1"/>
</dbReference>
<dbReference type="InterPro" id="IPR002104">
    <property type="entry name" value="Integrase_catalytic"/>
</dbReference>
<dbReference type="Proteomes" id="UP000660454">
    <property type="component" value="Unassembled WGS sequence"/>
</dbReference>
<keyword evidence="10" id="KW-1185">Reference proteome</keyword>
<feature type="domain" description="Core-binding (CB)" evidence="8">
    <location>
        <begin position="70"/>
        <end position="151"/>
    </location>
</feature>
<evidence type="ECO:0000256" key="2">
    <source>
        <dbReference type="ARBA" id="ARBA00022908"/>
    </source>
</evidence>
<keyword evidence="2" id="KW-0229">DNA integration</keyword>
<dbReference type="Gene3D" id="1.10.150.130">
    <property type="match status" value="1"/>
</dbReference>
<feature type="compositionally biased region" description="Basic and acidic residues" evidence="6">
    <location>
        <begin position="350"/>
        <end position="360"/>
    </location>
</feature>
<dbReference type="InterPro" id="IPR050808">
    <property type="entry name" value="Phage_Integrase"/>
</dbReference>
<evidence type="ECO:0000313" key="10">
    <source>
        <dbReference type="Proteomes" id="UP000660454"/>
    </source>
</evidence>
<dbReference type="Gene3D" id="1.10.443.10">
    <property type="entry name" value="Intergrase catalytic core"/>
    <property type="match status" value="1"/>
</dbReference>
<feature type="region of interest" description="Disordered" evidence="6">
    <location>
        <begin position="343"/>
        <end position="421"/>
    </location>
</feature>
<organism evidence="9 10">
    <name type="scientific">Microbispora siamensis</name>
    <dbReference type="NCBI Taxonomy" id="564413"/>
    <lineage>
        <taxon>Bacteria</taxon>
        <taxon>Bacillati</taxon>
        <taxon>Actinomycetota</taxon>
        <taxon>Actinomycetes</taxon>
        <taxon>Streptosporangiales</taxon>
        <taxon>Streptosporangiaceae</taxon>
        <taxon>Microbispora</taxon>
    </lineage>
</organism>
<dbReference type="EMBL" id="BOOF01000009">
    <property type="protein sequence ID" value="GIH61447.1"/>
    <property type="molecule type" value="Genomic_DNA"/>
</dbReference>
<dbReference type="InterPro" id="IPR013762">
    <property type="entry name" value="Integrase-like_cat_sf"/>
</dbReference>
<evidence type="ECO:0000256" key="4">
    <source>
        <dbReference type="ARBA" id="ARBA00023172"/>
    </source>
</evidence>
<evidence type="ECO:0000259" key="8">
    <source>
        <dbReference type="PROSITE" id="PS51900"/>
    </source>
</evidence>
<protein>
    <submittedName>
        <fullName evidence="9">Integrase</fullName>
    </submittedName>
</protein>
<keyword evidence="4" id="KW-0233">DNA recombination</keyword>
<feature type="domain" description="Tyr recombinase" evidence="7">
    <location>
        <begin position="173"/>
        <end position="396"/>
    </location>
</feature>
<dbReference type="PANTHER" id="PTHR30629:SF2">
    <property type="entry name" value="PROPHAGE INTEGRASE INTS-RELATED"/>
    <property type="match status" value="1"/>
</dbReference>
<dbReference type="InterPro" id="IPR011010">
    <property type="entry name" value="DNA_brk_join_enz"/>
</dbReference>
<evidence type="ECO:0000256" key="1">
    <source>
        <dbReference type="ARBA" id="ARBA00008857"/>
    </source>
</evidence>
<dbReference type="PANTHER" id="PTHR30629">
    <property type="entry name" value="PROPHAGE INTEGRASE"/>
    <property type="match status" value="1"/>
</dbReference>
<evidence type="ECO:0000313" key="9">
    <source>
        <dbReference type="EMBL" id="GIH61447.1"/>
    </source>
</evidence>
<gene>
    <name evidence="9" type="ORF">Msi02_22640</name>
</gene>
<name>A0ABQ4GJ39_9ACTN</name>
<keyword evidence="3 5" id="KW-0238">DNA-binding</keyword>
<evidence type="ECO:0000256" key="6">
    <source>
        <dbReference type="SAM" id="MobiDB-lite"/>
    </source>
</evidence>
<dbReference type="SUPFAM" id="SSF56349">
    <property type="entry name" value="DNA breaking-rejoining enzymes"/>
    <property type="match status" value="1"/>
</dbReference>
<dbReference type="InterPro" id="IPR044068">
    <property type="entry name" value="CB"/>
</dbReference>